<dbReference type="AlphaFoldDB" id="A0A644YQL4"/>
<reference evidence="1" key="1">
    <citation type="submission" date="2019-08" db="EMBL/GenBank/DDBJ databases">
        <authorList>
            <person name="Kucharzyk K."/>
            <person name="Murdoch R.W."/>
            <person name="Higgins S."/>
            <person name="Loffler F."/>
        </authorList>
    </citation>
    <scope>NUCLEOTIDE SEQUENCE</scope>
</reference>
<proteinExistence type="predicted"/>
<dbReference type="EMBL" id="VSSQ01005884">
    <property type="protein sequence ID" value="MPM30770.1"/>
    <property type="molecule type" value="Genomic_DNA"/>
</dbReference>
<name>A0A644YQL4_9ZZZZ</name>
<protein>
    <submittedName>
        <fullName evidence="1">Uncharacterized protein</fullName>
    </submittedName>
</protein>
<gene>
    <name evidence="1" type="ORF">SDC9_77320</name>
</gene>
<comment type="caution">
    <text evidence="1">The sequence shown here is derived from an EMBL/GenBank/DDBJ whole genome shotgun (WGS) entry which is preliminary data.</text>
</comment>
<sequence>MLIYPRDASRKALVITGKLQPSASHVYVNLSEGSIPQVQTSARQLVVNLSEGWGLWVRRILIAGVSYMQKNEFTGN</sequence>
<accession>A0A644YQL4</accession>
<evidence type="ECO:0000313" key="1">
    <source>
        <dbReference type="EMBL" id="MPM30770.1"/>
    </source>
</evidence>
<organism evidence="1">
    <name type="scientific">bioreactor metagenome</name>
    <dbReference type="NCBI Taxonomy" id="1076179"/>
    <lineage>
        <taxon>unclassified sequences</taxon>
        <taxon>metagenomes</taxon>
        <taxon>ecological metagenomes</taxon>
    </lineage>
</organism>